<dbReference type="HOGENOM" id="CLU_041674_0_0_7"/>
<protein>
    <submittedName>
        <fullName evidence="3">UDP-2-acetamido-2,6-dideoxy-beta-L-talose 2-epimerase</fullName>
    </submittedName>
</protein>
<evidence type="ECO:0000313" key="4">
    <source>
        <dbReference type="Proteomes" id="UP000007721"/>
    </source>
</evidence>
<dbReference type="STRING" id="316067.Geob_1459"/>
<evidence type="ECO:0000313" key="3">
    <source>
        <dbReference type="EMBL" id="ACM19818.1"/>
    </source>
</evidence>
<proteinExistence type="inferred from homology"/>
<dbReference type="Pfam" id="PF02350">
    <property type="entry name" value="Epimerase_2"/>
    <property type="match status" value="1"/>
</dbReference>
<dbReference type="OrthoDB" id="9803238at2"/>
<dbReference type="RefSeq" id="WP_012646547.1">
    <property type="nucleotide sequence ID" value="NC_011979.1"/>
</dbReference>
<keyword evidence="1" id="KW-0413">Isomerase</keyword>
<name>B9M563_GEODF</name>
<dbReference type="PANTHER" id="PTHR43174">
    <property type="entry name" value="UDP-N-ACETYLGLUCOSAMINE 2-EPIMERASE"/>
    <property type="match status" value="1"/>
</dbReference>
<evidence type="ECO:0000256" key="1">
    <source>
        <dbReference type="RuleBase" id="RU003513"/>
    </source>
</evidence>
<dbReference type="CDD" id="cd03786">
    <property type="entry name" value="GTB_UDP-GlcNAc_2-Epimerase"/>
    <property type="match status" value="1"/>
</dbReference>
<gene>
    <name evidence="3" type="primary">wbjD</name>
    <name evidence="3" type="ordered locus">Geob_1459</name>
</gene>
<evidence type="ECO:0000259" key="2">
    <source>
        <dbReference type="Pfam" id="PF02350"/>
    </source>
</evidence>
<dbReference type="Proteomes" id="UP000007721">
    <property type="component" value="Chromosome"/>
</dbReference>
<reference evidence="3 4" key="1">
    <citation type="submission" date="2009-01" db="EMBL/GenBank/DDBJ databases">
        <title>Complete sequence of Geobacter sp. FRC-32.</title>
        <authorList>
            <consortium name="US DOE Joint Genome Institute"/>
            <person name="Lucas S."/>
            <person name="Copeland A."/>
            <person name="Lapidus A."/>
            <person name="Glavina del Rio T."/>
            <person name="Dalin E."/>
            <person name="Tice H."/>
            <person name="Bruce D."/>
            <person name="Goodwin L."/>
            <person name="Pitluck S."/>
            <person name="Saunders E."/>
            <person name="Brettin T."/>
            <person name="Detter J.C."/>
            <person name="Han C."/>
            <person name="Larimer F."/>
            <person name="Land M."/>
            <person name="Hauser L."/>
            <person name="Kyrpides N."/>
            <person name="Ovchinnikova G."/>
            <person name="Kostka J."/>
            <person name="Richardson P."/>
        </authorList>
    </citation>
    <scope>NUCLEOTIDE SEQUENCE [LARGE SCALE GENOMIC DNA]</scope>
    <source>
        <strain evidence="4">DSM 22248 / JCM 15807 / FRC-32</strain>
    </source>
</reference>
<dbReference type="AlphaFoldDB" id="B9M563"/>
<dbReference type="InterPro" id="IPR003331">
    <property type="entry name" value="UDP_GlcNAc_Epimerase_2_dom"/>
</dbReference>
<sequence>MLKVLTLVGTRPEIVKLSRVIAELDRHLDHILVHTGQNYDYELNEIFFQQLEVRRPDFFLDAAAETTAQTIGNIISKFDELLVREKPEAMLVLGDTNSSLAVIAAKRRKIPIFHMEAGNRCFDQRVPEEINRKIVDHTSDINLVFSEHARRYLLAEGVRPETVIKTGSPMQEVLTYYQSKIDASNILSQLELSPSAYVVVSAHREENVDSEENFTDLLESLNSIAGRYSMPVIVSTHPRTRKRLEALDISGHDPRIRFLKPLGFLDYVNLQKNAFCVISDSGTITEESSILGFPAITIRQAHERPEGMDETTLIMSGLKAENVLASIDVAAAHYAGVKRPFKVLPDYDTENVSRKVLRIIMSYTEYVNRTVWFKNHA</sequence>
<dbReference type="InterPro" id="IPR029767">
    <property type="entry name" value="WecB-like"/>
</dbReference>
<dbReference type="Gene3D" id="3.40.50.2000">
    <property type="entry name" value="Glycogen Phosphorylase B"/>
    <property type="match status" value="2"/>
</dbReference>
<feature type="domain" description="UDP-N-acetylglucosamine 2-epimerase" evidence="2">
    <location>
        <begin position="25"/>
        <end position="360"/>
    </location>
</feature>
<dbReference type="NCBIfam" id="TIGR00236">
    <property type="entry name" value="wecB"/>
    <property type="match status" value="1"/>
</dbReference>
<dbReference type="SUPFAM" id="SSF53756">
    <property type="entry name" value="UDP-Glycosyltransferase/glycogen phosphorylase"/>
    <property type="match status" value="1"/>
</dbReference>
<dbReference type="GO" id="GO:0016853">
    <property type="term" value="F:isomerase activity"/>
    <property type="evidence" value="ECO:0007669"/>
    <property type="project" value="UniProtKB-KW"/>
</dbReference>
<dbReference type="eggNOG" id="COG0381">
    <property type="taxonomic scope" value="Bacteria"/>
</dbReference>
<comment type="similarity">
    <text evidence="1">Belongs to the UDP-N-acetylglucosamine 2-epimerase family.</text>
</comment>
<organism evidence="3 4">
    <name type="scientific">Geotalea daltonii (strain DSM 22248 / JCM 15807 / FRC-32)</name>
    <name type="common">Geobacter daltonii</name>
    <dbReference type="NCBI Taxonomy" id="316067"/>
    <lineage>
        <taxon>Bacteria</taxon>
        <taxon>Pseudomonadati</taxon>
        <taxon>Thermodesulfobacteriota</taxon>
        <taxon>Desulfuromonadia</taxon>
        <taxon>Geobacterales</taxon>
        <taxon>Geobacteraceae</taxon>
        <taxon>Geotalea</taxon>
    </lineage>
</organism>
<accession>B9M563</accession>
<keyword evidence="4" id="KW-1185">Reference proteome</keyword>
<dbReference type="EMBL" id="CP001390">
    <property type="protein sequence ID" value="ACM19818.1"/>
    <property type="molecule type" value="Genomic_DNA"/>
</dbReference>
<dbReference type="KEGG" id="geo:Geob_1459"/>
<dbReference type="PANTHER" id="PTHR43174:SF1">
    <property type="entry name" value="UDP-N-ACETYLGLUCOSAMINE 2-EPIMERASE"/>
    <property type="match status" value="1"/>
</dbReference>